<dbReference type="EMBL" id="RGET01000132">
    <property type="protein sequence ID" value="NBN88459.1"/>
    <property type="molecule type" value="Genomic_DNA"/>
</dbReference>
<gene>
    <name evidence="2" type="ORF">EBV32_05170</name>
</gene>
<proteinExistence type="predicted"/>
<dbReference type="Proteomes" id="UP000713222">
    <property type="component" value="Unassembled WGS sequence"/>
</dbReference>
<dbReference type="AlphaFoldDB" id="A0A964XQX6"/>
<name>A0A964XQX6_9PROT</name>
<reference evidence="2" key="1">
    <citation type="submission" date="2018-10" db="EMBL/GenBank/DDBJ databases">
        <title>Iterative Subtractive Binning of Freshwater Chronoseries Metagenomes Recovers Nearly Complete Genomes from over Four Hundred Novel Species.</title>
        <authorList>
            <person name="Rodriguez-R L.M."/>
            <person name="Tsementzi D."/>
            <person name="Luo C."/>
            <person name="Konstantinidis K.T."/>
        </authorList>
    </citation>
    <scope>NUCLEOTIDE SEQUENCE</scope>
    <source>
        <strain evidence="2">WB7_6_001</strain>
    </source>
</reference>
<protein>
    <submittedName>
        <fullName evidence="2">Uncharacterized protein</fullName>
    </submittedName>
</protein>
<feature type="region of interest" description="Disordered" evidence="1">
    <location>
        <begin position="29"/>
        <end position="49"/>
    </location>
</feature>
<feature type="non-terminal residue" evidence="2">
    <location>
        <position position="1"/>
    </location>
</feature>
<comment type="caution">
    <text evidence="2">The sequence shown here is derived from an EMBL/GenBank/DDBJ whole genome shotgun (WGS) entry which is preliminary data.</text>
</comment>
<evidence type="ECO:0000313" key="2">
    <source>
        <dbReference type="EMBL" id="NBN88459.1"/>
    </source>
</evidence>
<evidence type="ECO:0000256" key="1">
    <source>
        <dbReference type="SAM" id="MobiDB-lite"/>
    </source>
</evidence>
<evidence type="ECO:0000313" key="3">
    <source>
        <dbReference type="Proteomes" id="UP000713222"/>
    </source>
</evidence>
<accession>A0A964XQX6</accession>
<sequence length="98" mass="9990">PPPFNYIAMAAAITAGLVNVKKIASQQFQSSSSSSGGGGGTPSAPEVAQVAPQFNTIGSSGINQLAQLQMQPVQAYVVSGQVTSAQALDRNRIQNSSL</sequence>
<organism evidence="2 3">
    <name type="scientific">Candidatus Fonsibacter lacus</name>
    <dbReference type="NCBI Taxonomy" id="2576439"/>
    <lineage>
        <taxon>Bacteria</taxon>
        <taxon>Pseudomonadati</taxon>
        <taxon>Pseudomonadota</taxon>
        <taxon>Alphaproteobacteria</taxon>
        <taxon>Candidatus Pelagibacterales</taxon>
        <taxon>Candidatus Pelagibacterales incertae sedis</taxon>
        <taxon>Candidatus Fonsibacter</taxon>
    </lineage>
</organism>